<proteinExistence type="predicted"/>
<dbReference type="InterPro" id="IPR036779">
    <property type="entry name" value="LysM_dom_sf"/>
</dbReference>
<name>A0A955LHK5_UNCKA</name>
<dbReference type="EMBL" id="JAGQKX010000079">
    <property type="protein sequence ID" value="MCA9390378.1"/>
    <property type="molecule type" value="Genomic_DNA"/>
</dbReference>
<dbReference type="Proteomes" id="UP000701698">
    <property type="component" value="Unassembled WGS sequence"/>
</dbReference>
<dbReference type="Pfam" id="PF01476">
    <property type="entry name" value="LysM"/>
    <property type="match status" value="2"/>
</dbReference>
<evidence type="ECO:0000259" key="3">
    <source>
        <dbReference type="PROSITE" id="PS51782"/>
    </source>
</evidence>
<evidence type="ECO:0000256" key="1">
    <source>
        <dbReference type="SAM" id="MobiDB-lite"/>
    </source>
</evidence>
<feature type="domain" description="LysM" evidence="3">
    <location>
        <begin position="196"/>
        <end position="245"/>
    </location>
</feature>
<dbReference type="PROSITE" id="PS51782">
    <property type="entry name" value="LYSM"/>
    <property type="match status" value="2"/>
</dbReference>
<evidence type="ECO:0000313" key="4">
    <source>
        <dbReference type="EMBL" id="MCA9390378.1"/>
    </source>
</evidence>
<evidence type="ECO:0000256" key="2">
    <source>
        <dbReference type="SAM" id="Phobius"/>
    </source>
</evidence>
<keyword evidence="2" id="KW-1133">Transmembrane helix</keyword>
<organism evidence="4 5">
    <name type="scientific">candidate division WWE3 bacterium</name>
    <dbReference type="NCBI Taxonomy" id="2053526"/>
    <lineage>
        <taxon>Bacteria</taxon>
        <taxon>Katanobacteria</taxon>
    </lineage>
</organism>
<protein>
    <submittedName>
        <fullName evidence="4">LysM peptidoglycan-binding domain-containing protein</fullName>
    </submittedName>
</protein>
<dbReference type="SMART" id="SM00257">
    <property type="entry name" value="LysM"/>
    <property type="match status" value="2"/>
</dbReference>
<reference evidence="4" key="2">
    <citation type="journal article" date="2021" name="Microbiome">
        <title>Successional dynamics and alternative stable states in a saline activated sludge microbial community over 9 years.</title>
        <authorList>
            <person name="Wang Y."/>
            <person name="Ye J."/>
            <person name="Ju F."/>
            <person name="Liu L."/>
            <person name="Boyd J.A."/>
            <person name="Deng Y."/>
            <person name="Parks D.H."/>
            <person name="Jiang X."/>
            <person name="Yin X."/>
            <person name="Woodcroft B.J."/>
            <person name="Tyson G.W."/>
            <person name="Hugenholtz P."/>
            <person name="Polz M.F."/>
            <person name="Zhang T."/>
        </authorList>
    </citation>
    <scope>NUCLEOTIDE SEQUENCE</scope>
    <source>
        <strain evidence="4">HKST-UBA01</strain>
    </source>
</reference>
<comment type="caution">
    <text evidence="4">The sequence shown here is derived from an EMBL/GenBank/DDBJ whole genome shotgun (WGS) entry which is preliminary data.</text>
</comment>
<dbReference type="AlphaFoldDB" id="A0A955LHK5"/>
<keyword evidence="2" id="KW-0472">Membrane</keyword>
<dbReference type="InterPro" id="IPR052196">
    <property type="entry name" value="Bact_Kbp"/>
</dbReference>
<accession>A0A955LHK5</accession>
<sequence>MNDNQTTNNASDMNERQSQLATVLIGVLIVVAGFLIYTVFSNQNSLETINDVDLANDTTEQTDSTMEQADESDTTPNEPEGGTTYKVQAGDTLWSIAQKAYGDGYKWREIADANGISIDNTSLDVDQELSLPALGGPSETTTDTNDDAAMTDDESTDTTDEQANEDQNNQDESDETQSTEDSEMTAGESDQMGLPATYTIQHGDTLWSIAQKFYGNGDMWHKIFDYQGNNLSYYTSITSGQRYPIIHAGNVITIPAL</sequence>
<feature type="domain" description="LysM" evidence="3">
    <location>
        <begin position="83"/>
        <end position="131"/>
    </location>
</feature>
<feature type="compositionally biased region" description="Acidic residues" evidence="1">
    <location>
        <begin position="144"/>
        <end position="183"/>
    </location>
</feature>
<dbReference type="Gene3D" id="3.10.350.10">
    <property type="entry name" value="LysM domain"/>
    <property type="match status" value="2"/>
</dbReference>
<reference evidence="4" key="1">
    <citation type="submission" date="2020-04" db="EMBL/GenBank/DDBJ databases">
        <authorList>
            <person name="Zhang T."/>
        </authorList>
    </citation>
    <scope>NUCLEOTIDE SEQUENCE</scope>
    <source>
        <strain evidence="4">HKST-UBA01</strain>
    </source>
</reference>
<feature type="region of interest" description="Disordered" evidence="1">
    <location>
        <begin position="60"/>
        <end position="87"/>
    </location>
</feature>
<gene>
    <name evidence="4" type="ORF">KC571_03140</name>
</gene>
<dbReference type="PANTHER" id="PTHR34700">
    <property type="entry name" value="POTASSIUM BINDING PROTEIN KBP"/>
    <property type="match status" value="1"/>
</dbReference>
<feature type="region of interest" description="Disordered" evidence="1">
    <location>
        <begin position="130"/>
        <end position="194"/>
    </location>
</feature>
<dbReference type="SUPFAM" id="SSF54106">
    <property type="entry name" value="LysM domain"/>
    <property type="match status" value="1"/>
</dbReference>
<keyword evidence="2" id="KW-0812">Transmembrane</keyword>
<feature type="transmembrane region" description="Helical" evidence="2">
    <location>
        <begin position="20"/>
        <end position="40"/>
    </location>
</feature>
<dbReference type="InterPro" id="IPR018392">
    <property type="entry name" value="LysM"/>
</dbReference>
<evidence type="ECO:0000313" key="5">
    <source>
        <dbReference type="Proteomes" id="UP000701698"/>
    </source>
</evidence>
<dbReference type="PANTHER" id="PTHR34700:SF4">
    <property type="entry name" value="PHAGE-LIKE ELEMENT PBSX PROTEIN XKDP"/>
    <property type="match status" value="1"/>
</dbReference>
<dbReference type="CDD" id="cd00118">
    <property type="entry name" value="LysM"/>
    <property type="match status" value="2"/>
</dbReference>